<organism evidence="2 3">
    <name type="scientific">Tersicoccus phoenicis</name>
    <dbReference type="NCBI Taxonomy" id="554083"/>
    <lineage>
        <taxon>Bacteria</taxon>
        <taxon>Bacillati</taxon>
        <taxon>Actinomycetota</taxon>
        <taxon>Actinomycetes</taxon>
        <taxon>Micrococcales</taxon>
        <taxon>Micrococcaceae</taxon>
        <taxon>Tersicoccus</taxon>
    </lineage>
</organism>
<dbReference type="STRING" id="554083.BKD30_06375"/>
<reference evidence="2 3" key="1">
    <citation type="submission" date="2016-12" db="EMBL/GenBank/DDBJ databases">
        <title>Draft genome of Tersicoccus phoenicis 1P05MA.</title>
        <authorList>
            <person name="Nakajima Y."/>
            <person name="Yoshizawa S."/>
            <person name="Nakamura K."/>
            <person name="Ogura Y."/>
            <person name="Hayashi T."/>
            <person name="Kogure K."/>
        </authorList>
    </citation>
    <scope>NUCLEOTIDE SEQUENCE [LARGE SCALE GENOMIC DNA]</scope>
    <source>
        <strain evidence="2 3">1p05MA</strain>
    </source>
</reference>
<accession>A0A1R1LCA8</accession>
<evidence type="ECO:0000313" key="3">
    <source>
        <dbReference type="Proteomes" id="UP000187085"/>
    </source>
</evidence>
<dbReference type="OrthoDB" id="4941585at2"/>
<evidence type="ECO:0000259" key="1">
    <source>
        <dbReference type="Pfam" id="PF09722"/>
    </source>
</evidence>
<comment type="caution">
    <text evidence="2">The sequence shown here is derived from an EMBL/GenBank/DDBJ whole genome shotgun (WGS) entry which is preliminary data.</text>
</comment>
<name>A0A1R1LCA8_9MICC</name>
<protein>
    <recommendedName>
        <fullName evidence="1">Antitoxin Xre/MbcA/ParS-like toxin-binding domain-containing protein</fullName>
    </recommendedName>
</protein>
<evidence type="ECO:0000313" key="2">
    <source>
        <dbReference type="EMBL" id="OMH25171.1"/>
    </source>
</evidence>
<gene>
    <name evidence="2" type="ORF">BKD30_06375</name>
</gene>
<feature type="domain" description="Antitoxin Xre/MbcA/ParS-like toxin-binding" evidence="1">
    <location>
        <begin position="134"/>
        <end position="171"/>
    </location>
</feature>
<dbReference type="AlphaFoldDB" id="A0A1R1LCA8"/>
<dbReference type="Proteomes" id="UP000187085">
    <property type="component" value="Unassembled WGS sequence"/>
</dbReference>
<proteinExistence type="predicted"/>
<sequence>MTVPAAPDGGATTEAMLAATRRTVDAIEALGAAARALRVPASPELARAVQHTENRWRRLDEEFGLLTAAEAGIRMGSRNDRAARTRVSSARDSLLGVRRGGRNFYPGFQFDDDGRPRPAVVRLLGTARSIDVTDETLALWLVAPAEALHGRRPVDLLDDADDVDRVEQALISRFGVRW</sequence>
<dbReference type="EMBL" id="MRDE01000035">
    <property type="protein sequence ID" value="OMH25171.1"/>
    <property type="molecule type" value="Genomic_DNA"/>
</dbReference>
<dbReference type="Pfam" id="PF09722">
    <property type="entry name" value="Xre_MbcA_ParS_C"/>
    <property type="match status" value="1"/>
</dbReference>
<dbReference type="RefSeq" id="WP_076703296.1">
    <property type="nucleotide sequence ID" value="NZ_MRDE01000035.1"/>
</dbReference>
<keyword evidence="3" id="KW-1185">Reference proteome</keyword>
<dbReference type="InterPro" id="IPR024467">
    <property type="entry name" value="Xre/MbcA/ParS-like_toxin-bd"/>
</dbReference>